<dbReference type="InterPro" id="IPR000524">
    <property type="entry name" value="Tscrpt_reg_HTH_GntR"/>
</dbReference>
<dbReference type="OrthoDB" id="7173258at2"/>
<dbReference type="SMART" id="SM00345">
    <property type="entry name" value="HTH_GNTR"/>
    <property type="match status" value="1"/>
</dbReference>
<dbReference type="GO" id="GO:0045892">
    <property type="term" value="P:negative regulation of DNA-templated transcription"/>
    <property type="evidence" value="ECO:0007669"/>
    <property type="project" value="TreeGrafter"/>
</dbReference>
<dbReference type="Pfam" id="PF07702">
    <property type="entry name" value="UTRA"/>
    <property type="match status" value="1"/>
</dbReference>
<dbReference type="InterPro" id="IPR011663">
    <property type="entry name" value="UTRA"/>
</dbReference>
<keyword evidence="2" id="KW-0238">DNA-binding</keyword>
<gene>
    <name evidence="5" type="ORF">D3Y57_07720</name>
</gene>
<dbReference type="InterPro" id="IPR028978">
    <property type="entry name" value="Chorismate_lyase_/UTRA_dom_sf"/>
</dbReference>
<evidence type="ECO:0000256" key="1">
    <source>
        <dbReference type="ARBA" id="ARBA00023015"/>
    </source>
</evidence>
<keyword evidence="1" id="KW-0805">Transcription regulation</keyword>
<proteinExistence type="predicted"/>
<dbReference type="GO" id="GO:0003700">
    <property type="term" value="F:DNA-binding transcription factor activity"/>
    <property type="evidence" value="ECO:0007669"/>
    <property type="project" value="InterPro"/>
</dbReference>
<dbReference type="Proteomes" id="UP000276254">
    <property type="component" value="Chromosome"/>
</dbReference>
<dbReference type="PANTHER" id="PTHR44846">
    <property type="entry name" value="MANNOSYL-D-GLYCERATE TRANSPORT/METABOLISM SYSTEM REPRESSOR MNGR-RELATED"/>
    <property type="match status" value="1"/>
</dbReference>
<organism evidence="5 6">
    <name type="scientific">Sphingomonas paeninsulae</name>
    <dbReference type="NCBI Taxonomy" id="2319844"/>
    <lineage>
        <taxon>Bacteria</taxon>
        <taxon>Pseudomonadati</taxon>
        <taxon>Pseudomonadota</taxon>
        <taxon>Alphaproteobacteria</taxon>
        <taxon>Sphingomonadales</taxon>
        <taxon>Sphingomonadaceae</taxon>
        <taxon>Sphingomonas</taxon>
    </lineage>
</organism>
<feature type="domain" description="HTH gntR-type" evidence="4">
    <location>
        <begin position="14"/>
        <end position="82"/>
    </location>
</feature>
<dbReference type="GO" id="GO:0003677">
    <property type="term" value="F:DNA binding"/>
    <property type="evidence" value="ECO:0007669"/>
    <property type="project" value="UniProtKB-KW"/>
</dbReference>
<dbReference type="InterPro" id="IPR050679">
    <property type="entry name" value="Bact_HTH_transcr_reg"/>
</dbReference>
<evidence type="ECO:0000259" key="4">
    <source>
        <dbReference type="PROSITE" id="PS50949"/>
    </source>
</evidence>
<accession>A0A494TE93</accession>
<dbReference type="InterPro" id="IPR036390">
    <property type="entry name" value="WH_DNA-bd_sf"/>
</dbReference>
<evidence type="ECO:0000256" key="3">
    <source>
        <dbReference type="ARBA" id="ARBA00023163"/>
    </source>
</evidence>
<dbReference type="KEGG" id="spha:D3Y57_07720"/>
<dbReference type="Pfam" id="PF00392">
    <property type="entry name" value="GntR"/>
    <property type="match status" value="1"/>
</dbReference>
<dbReference type="CDD" id="cd07377">
    <property type="entry name" value="WHTH_GntR"/>
    <property type="match status" value="1"/>
</dbReference>
<keyword evidence="6" id="KW-1185">Reference proteome</keyword>
<evidence type="ECO:0000313" key="6">
    <source>
        <dbReference type="Proteomes" id="UP000276254"/>
    </source>
</evidence>
<dbReference type="SUPFAM" id="SSF64288">
    <property type="entry name" value="Chorismate lyase-like"/>
    <property type="match status" value="1"/>
</dbReference>
<dbReference type="AlphaFoldDB" id="A0A494TE93"/>
<dbReference type="PANTHER" id="PTHR44846:SF1">
    <property type="entry name" value="MANNOSYL-D-GLYCERATE TRANSPORT_METABOLISM SYSTEM REPRESSOR MNGR-RELATED"/>
    <property type="match status" value="1"/>
</dbReference>
<dbReference type="SUPFAM" id="SSF46785">
    <property type="entry name" value="Winged helix' DNA-binding domain"/>
    <property type="match status" value="1"/>
</dbReference>
<dbReference type="Gene3D" id="1.10.10.10">
    <property type="entry name" value="Winged helix-like DNA-binding domain superfamily/Winged helix DNA-binding domain"/>
    <property type="match status" value="1"/>
</dbReference>
<dbReference type="InterPro" id="IPR036388">
    <property type="entry name" value="WH-like_DNA-bd_sf"/>
</dbReference>
<name>A0A494TE93_SPHPE</name>
<protein>
    <submittedName>
        <fullName evidence="5">GntR family transcriptional regulator</fullName>
    </submittedName>
</protein>
<evidence type="ECO:0000313" key="5">
    <source>
        <dbReference type="EMBL" id="AYJ87827.1"/>
    </source>
</evidence>
<dbReference type="PRINTS" id="PR00035">
    <property type="entry name" value="HTHGNTR"/>
</dbReference>
<dbReference type="SMART" id="SM00866">
    <property type="entry name" value="UTRA"/>
    <property type="match status" value="1"/>
</dbReference>
<reference evidence="5 6" key="1">
    <citation type="submission" date="2018-09" db="EMBL/GenBank/DDBJ databases">
        <title>Sphingomonas peninsula sp. nov., isolated from fildes peninsula, Antarctic soil.</title>
        <authorList>
            <person name="Yingchao G."/>
        </authorList>
    </citation>
    <scope>NUCLEOTIDE SEQUENCE [LARGE SCALE GENOMIC DNA]</scope>
    <source>
        <strain evidence="5 6">YZ-8</strain>
    </source>
</reference>
<dbReference type="Gene3D" id="3.40.1410.10">
    <property type="entry name" value="Chorismate lyase-like"/>
    <property type="match status" value="1"/>
</dbReference>
<dbReference type="EMBL" id="CP032829">
    <property type="protein sequence ID" value="AYJ87827.1"/>
    <property type="molecule type" value="Genomic_DNA"/>
</dbReference>
<evidence type="ECO:0000256" key="2">
    <source>
        <dbReference type="ARBA" id="ARBA00023125"/>
    </source>
</evidence>
<sequence length="251" mass="27878">MDDDVSAVDRLQAVPLYHQIFLQLREEITSGARAFGSRMPTEQELAESFSVSRITARRAMDELAQTHLVERKRRVGTHVIFQPPAKPIEGSIEQALDSLISFGRSTQVKILEMDKVPARPPVSEALQIPNGTPVFRVVRVRWLDGLPLSYIISYIPVALGIEMTRAALKTTPMLSLLEQAGIKIGAATQTISASLADATLANVLAVDIGSPILRVNRTVMDIDKRPVQHILARFRPDRYQIRLDLHSANSR</sequence>
<keyword evidence="3" id="KW-0804">Transcription</keyword>
<dbReference type="PROSITE" id="PS50949">
    <property type="entry name" value="HTH_GNTR"/>
    <property type="match status" value="1"/>
</dbReference>